<dbReference type="EMBL" id="CAJNBL010000002">
    <property type="protein sequence ID" value="CAE6689314.1"/>
    <property type="molecule type" value="Genomic_DNA"/>
</dbReference>
<accession>A0A916BCJ7</accession>
<keyword evidence="3" id="KW-1185">Reference proteome</keyword>
<keyword evidence="1" id="KW-1133">Transmembrane helix</keyword>
<feature type="transmembrane region" description="Helical" evidence="1">
    <location>
        <begin position="49"/>
        <end position="70"/>
    </location>
</feature>
<sequence length="116" mass="13285">MGLKAHAYTANTGEKVNEAETTATWCCADNRFLQEVSQCGFKHRRARRFAFFPSSYGFGVFTYVLGYFALRESISGLFQKFKRLGMYHFSLSGNFCGHYDLYNSFCPGFCESNLLF</sequence>
<gene>
    <name evidence="2" type="ORF">NTGZN8_100118</name>
</gene>
<evidence type="ECO:0000313" key="2">
    <source>
        <dbReference type="EMBL" id="CAE6689314.1"/>
    </source>
</evidence>
<keyword evidence="1" id="KW-0472">Membrane</keyword>
<reference evidence="2" key="1">
    <citation type="submission" date="2021-02" db="EMBL/GenBank/DDBJ databases">
        <authorList>
            <person name="Han P."/>
        </authorList>
    </citation>
    <scope>NUCLEOTIDE SEQUENCE</scope>
    <source>
        <strain evidence="2">Candidatus Nitrotoga sp. ZN8</strain>
    </source>
</reference>
<evidence type="ECO:0000313" key="3">
    <source>
        <dbReference type="Proteomes" id="UP000675882"/>
    </source>
</evidence>
<evidence type="ECO:0000256" key="1">
    <source>
        <dbReference type="SAM" id="Phobius"/>
    </source>
</evidence>
<dbReference type="Proteomes" id="UP000675882">
    <property type="component" value="Unassembled WGS sequence"/>
</dbReference>
<keyword evidence="1" id="KW-0812">Transmembrane</keyword>
<protein>
    <submittedName>
        <fullName evidence="2">Uncharacterized protein</fullName>
    </submittedName>
</protein>
<comment type="caution">
    <text evidence="2">The sequence shown here is derived from an EMBL/GenBank/DDBJ whole genome shotgun (WGS) entry which is preliminary data.</text>
</comment>
<dbReference type="AlphaFoldDB" id="A0A916BCJ7"/>
<organism evidence="2 3">
    <name type="scientific">Candidatus Nitrotoga fabula</name>
    <dbReference type="NCBI Taxonomy" id="2182327"/>
    <lineage>
        <taxon>Bacteria</taxon>
        <taxon>Pseudomonadati</taxon>
        <taxon>Pseudomonadota</taxon>
        <taxon>Betaproteobacteria</taxon>
        <taxon>Nitrosomonadales</taxon>
        <taxon>Gallionellaceae</taxon>
        <taxon>Candidatus Nitrotoga</taxon>
    </lineage>
</organism>
<name>A0A916BCJ7_9PROT</name>
<proteinExistence type="predicted"/>